<dbReference type="Pfam" id="PF09844">
    <property type="entry name" value="DUF2071"/>
    <property type="match status" value="1"/>
</dbReference>
<dbReference type="PANTHER" id="PTHR39186:SF1">
    <property type="entry name" value="DUF2071 DOMAIN-CONTAINING PROTEIN"/>
    <property type="match status" value="1"/>
</dbReference>
<name>A0ABN1MUS9_9FLAO</name>
<organism evidence="1 2">
    <name type="scientific">Wandonia haliotis</name>
    <dbReference type="NCBI Taxonomy" id="574963"/>
    <lineage>
        <taxon>Bacteria</taxon>
        <taxon>Pseudomonadati</taxon>
        <taxon>Bacteroidota</taxon>
        <taxon>Flavobacteriia</taxon>
        <taxon>Flavobacteriales</taxon>
        <taxon>Crocinitomicaceae</taxon>
        <taxon>Wandonia</taxon>
    </lineage>
</organism>
<dbReference type="EMBL" id="BAAAFH010000022">
    <property type="protein sequence ID" value="GAA0876853.1"/>
    <property type="molecule type" value="Genomic_DNA"/>
</dbReference>
<dbReference type="RefSeq" id="WP_343790549.1">
    <property type="nucleotide sequence ID" value="NZ_BAAAFH010000022.1"/>
</dbReference>
<dbReference type="Proteomes" id="UP001501126">
    <property type="component" value="Unassembled WGS sequence"/>
</dbReference>
<evidence type="ECO:0000313" key="2">
    <source>
        <dbReference type="Proteomes" id="UP001501126"/>
    </source>
</evidence>
<accession>A0ABN1MUS9</accession>
<dbReference type="InterPro" id="IPR018644">
    <property type="entry name" value="DUF2071"/>
</dbReference>
<protein>
    <submittedName>
        <fullName evidence="1">DUF2071 domain-containing protein</fullName>
    </submittedName>
</protein>
<sequence>MTIRDLLKETEHRPYVLPLGKWKYYQEWNKAVFLHWKVAIDELRTCVPGNLEIDLFEGEAWVSVVAFTMNKIRPRILPAFSPVSDFDEINIRTYVRRNNKQGVYFLSIEGGKLLSCKIARGLSGLPYRYSGMKREKGKYASTNGSFGDVLKLSFITGETLLQKDSLDKWLTERYALFQDVGQDIREFDIHHIEWPLKKIDVEELTLSYPRFSALVKGQPDKIHYSPGVQVVAW</sequence>
<keyword evidence="2" id="KW-1185">Reference proteome</keyword>
<evidence type="ECO:0000313" key="1">
    <source>
        <dbReference type="EMBL" id="GAA0876853.1"/>
    </source>
</evidence>
<proteinExistence type="predicted"/>
<reference evidence="1 2" key="1">
    <citation type="journal article" date="2019" name="Int. J. Syst. Evol. Microbiol.">
        <title>The Global Catalogue of Microorganisms (GCM) 10K type strain sequencing project: providing services to taxonomists for standard genome sequencing and annotation.</title>
        <authorList>
            <consortium name="The Broad Institute Genomics Platform"/>
            <consortium name="The Broad Institute Genome Sequencing Center for Infectious Disease"/>
            <person name="Wu L."/>
            <person name="Ma J."/>
        </authorList>
    </citation>
    <scope>NUCLEOTIDE SEQUENCE [LARGE SCALE GENOMIC DNA]</scope>
    <source>
        <strain evidence="1 2">JCM 16083</strain>
    </source>
</reference>
<comment type="caution">
    <text evidence="1">The sequence shown here is derived from an EMBL/GenBank/DDBJ whole genome shotgun (WGS) entry which is preliminary data.</text>
</comment>
<dbReference type="SUPFAM" id="SSF160104">
    <property type="entry name" value="Acetoacetate decarboxylase-like"/>
    <property type="match status" value="1"/>
</dbReference>
<gene>
    <name evidence="1" type="ORF">GCM10009118_32630</name>
</gene>
<dbReference type="InterPro" id="IPR023375">
    <property type="entry name" value="ADC_dom_sf"/>
</dbReference>
<dbReference type="PANTHER" id="PTHR39186">
    <property type="entry name" value="DUF2071 FAMILY PROTEIN"/>
    <property type="match status" value="1"/>
</dbReference>